<evidence type="ECO:0000259" key="1">
    <source>
        <dbReference type="PROSITE" id="PS50943"/>
    </source>
</evidence>
<organism evidence="2 3">
    <name type="scientific">Raoultibacter timonensis</name>
    <dbReference type="NCBI Taxonomy" id="1907662"/>
    <lineage>
        <taxon>Bacteria</taxon>
        <taxon>Bacillati</taxon>
        <taxon>Actinomycetota</taxon>
        <taxon>Coriobacteriia</taxon>
        <taxon>Eggerthellales</taxon>
        <taxon>Eggerthellaceae</taxon>
        <taxon>Raoultibacter</taxon>
    </lineage>
</organism>
<dbReference type="SUPFAM" id="SSF47413">
    <property type="entry name" value="lambda repressor-like DNA-binding domains"/>
    <property type="match status" value="1"/>
</dbReference>
<proteinExistence type="predicted"/>
<keyword evidence="3" id="KW-1185">Reference proteome</keyword>
<reference evidence="2 3" key="1">
    <citation type="submission" date="2022-01" db="EMBL/GenBank/DDBJ databases">
        <title>Novel bile acid biosynthetic pathways are enriched in the microbiome of centenarians.</title>
        <authorList>
            <person name="Sato Y."/>
            <person name="Atarashi K."/>
            <person name="Plichta R.D."/>
            <person name="Arai Y."/>
            <person name="Sasajima S."/>
            <person name="Kearney M.S."/>
            <person name="Suda W."/>
            <person name="Takeshita K."/>
            <person name="Sasaki T."/>
            <person name="Okamoto S."/>
            <person name="Skelly N.A."/>
            <person name="Okamura Y."/>
            <person name="Vlamakis H."/>
            <person name="Li Y."/>
            <person name="Tanoue T."/>
            <person name="Takei H."/>
            <person name="Nittono H."/>
            <person name="Narushima S."/>
            <person name="Irie J."/>
            <person name="Itoh H."/>
            <person name="Moriya K."/>
            <person name="Sugiura Y."/>
            <person name="Suematsu M."/>
            <person name="Moritoki N."/>
            <person name="Shibata S."/>
            <person name="Littman R.D."/>
            <person name="Fischbach A.M."/>
            <person name="Uwamino Y."/>
            <person name="Inoue T."/>
            <person name="Honda A."/>
            <person name="Hattori M."/>
            <person name="Murai T."/>
            <person name="Xavier J.R."/>
            <person name="Hirose N."/>
            <person name="Honda K."/>
        </authorList>
    </citation>
    <scope>NUCLEOTIDE SEQUENCE [LARGE SCALE GENOMIC DNA]</scope>
    <source>
        <strain evidence="2 3">CE91-St30</strain>
    </source>
</reference>
<dbReference type="InterPro" id="IPR001387">
    <property type="entry name" value="Cro/C1-type_HTH"/>
</dbReference>
<dbReference type="EMBL" id="AP025564">
    <property type="protein sequence ID" value="BDE97042.1"/>
    <property type="molecule type" value="Genomic_DNA"/>
</dbReference>
<dbReference type="InterPro" id="IPR010982">
    <property type="entry name" value="Lambda_DNA-bd_dom_sf"/>
</dbReference>
<accession>A0ABN6MGC8</accession>
<gene>
    <name evidence="2" type="ORF">CE91St30_23750</name>
</gene>
<dbReference type="Pfam" id="PF13560">
    <property type="entry name" value="HTH_31"/>
    <property type="match status" value="1"/>
</dbReference>
<dbReference type="PROSITE" id="PS50943">
    <property type="entry name" value="HTH_CROC1"/>
    <property type="match status" value="1"/>
</dbReference>
<dbReference type="RefSeq" id="WP_102377564.1">
    <property type="nucleotide sequence ID" value="NZ_AP025564.1"/>
</dbReference>
<dbReference type="Proteomes" id="UP001320544">
    <property type="component" value="Chromosome"/>
</dbReference>
<dbReference type="CDD" id="cd00093">
    <property type="entry name" value="HTH_XRE"/>
    <property type="match status" value="1"/>
</dbReference>
<dbReference type="SMART" id="SM00530">
    <property type="entry name" value="HTH_XRE"/>
    <property type="match status" value="1"/>
</dbReference>
<protein>
    <recommendedName>
        <fullName evidence="1">HTH cro/C1-type domain-containing protein</fullName>
    </recommendedName>
</protein>
<sequence length="85" mass="9697">MDTRKRQIPPETYSAKLAQRLRMLRDECGMSQEGVAHAAGISAYTYQKFEKGESKPGTPMNPRLFTLLALADVFDMDIRELLDFE</sequence>
<evidence type="ECO:0000313" key="2">
    <source>
        <dbReference type="EMBL" id="BDE97042.1"/>
    </source>
</evidence>
<name>A0ABN6MGC8_9ACTN</name>
<dbReference type="Gene3D" id="1.10.260.40">
    <property type="entry name" value="lambda repressor-like DNA-binding domains"/>
    <property type="match status" value="1"/>
</dbReference>
<feature type="domain" description="HTH cro/C1-type" evidence="1">
    <location>
        <begin position="21"/>
        <end position="81"/>
    </location>
</feature>
<evidence type="ECO:0000313" key="3">
    <source>
        <dbReference type="Proteomes" id="UP001320544"/>
    </source>
</evidence>